<proteinExistence type="predicted"/>
<feature type="chain" id="PRO_5007872639" evidence="1">
    <location>
        <begin position="18"/>
        <end position="82"/>
    </location>
</feature>
<feature type="signal peptide" evidence="1">
    <location>
        <begin position="1"/>
        <end position="17"/>
    </location>
</feature>
<sequence length="82" mass="8408">MLAQTLLLASLASACWAQCIDNSEFPGTAFPGGCGDFPTLTPFTSTAPFYIAIVGGTCPFLPSFPPILAAPPIILFVSTPSG</sequence>
<dbReference type="Proteomes" id="UP000076532">
    <property type="component" value="Unassembled WGS sequence"/>
</dbReference>
<accession>A0A166EAD9</accession>
<feature type="non-terminal residue" evidence="2">
    <location>
        <position position="82"/>
    </location>
</feature>
<keyword evidence="3" id="KW-1185">Reference proteome</keyword>
<protein>
    <submittedName>
        <fullName evidence="2">Uncharacterized protein</fullName>
    </submittedName>
</protein>
<evidence type="ECO:0000313" key="2">
    <source>
        <dbReference type="EMBL" id="KZP15563.1"/>
    </source>
</evidence>
<reference evidence="2 3" key="1">
    <citation type="journal article" date="2016" name="Mol. Biol. Evol.">
        <title>Comparative Genomics of Early-Diverging Mushroom-Forming Fungi Provides Insights into the Origins of Lignocellulose Decay Capabilities.</title>
        <authorList>
            <person name="Nagy L.G."/>
            <person name="Riley R."/>
            <person name="Tritt A."/>
            <person name="Adam C."/>
            <person name="Daum C."/>
            <person name="Floudas D."/>
            <person name="Sun H."/>
            <person name="Yadav J.S."/>
            <person name="Pangilinan J."/>
            <person name="Larsson K.H."/>
            <person name="Matsuura K."/>
            <person name="Barry K."/>
            <person name="Labutti K."/>
            <person name="Kuo R."/>
            <person name="Ohm R.A."/>
            <person name="Bhattacharya S.S."/>
            <person name="Shirouzu T."/>
            <person name="Yoshinaga Y."/>
            <person name="Martin F.M."/>
            <person name="Grigoriev I.V."/>
            <person name="Hibbett D.S."/>
        </authorList>
    </citation>
    <scope>NUCLEOTIDE SEQUENCE [LARGE SCALE GENOMIC DNA]</scope>
    <source>
        <strain evidence="2 3">CBS 109695</strain>
    </source>
</reference>
<name>A0A166EAD9_9AGAM</name>
<keyword evidence="1" id="KW-0732">Signal</keyword>
<dbReference type="EMBL" id="KV417603">
    <property type="protein sequence ID" value="KZP15563.1"/>
    <property type="molecule type" value="Genomic_DNA"/>
</dbReference>
<evidence type="ECO:0000256" key="1">
    <source>
        <dbReference type="SAM" id="SignalP"/>
    </source>
</evidence>
<dbReference type="AlphaFoldDB" id="A0A166EAD9"/>
<organism evidence="2 3">
    <name type="scientific">Athelia psychrophila</name>
    <dbReference type="NCBI Taxonomy" id="1759441"/>
    <lineage>
        <taxon>Eukaryota</taxon>
        <taxon>Fungi</taxon>
        <taxon>Dikarya</taxon>
        <taxon>Basidiomycota</taxon>
        <taxon>Agaricomycotina</taxon>
        <taxon>Agaricomycetes</taxon>
        <taxon>Agaricomycetidae</taxon>
        <taxon>Atheliales</taxon>
        <taxon>Atheliaceae</taxon>
        <taxon>Athelia</taxon>
    </lineage>
</organism>
<gene>
    <name evidence="2" type="ORF">FIBSPDRAFT_867136</name>
</gene>
<evidence type="ECO:0000313" key="3">
    <source>
        <dbReference type="Proteomes" id="UP000076532"/>
    </source>
</evidence>